<evidence type="ECO:0000313" key="8">
    <source>
        <dbReference type="EMBL" id="MCZ4582566.1"/>
    </source>
</evidence>
<reference evidence="9" key="2">
    <citation type="submission" date="2023-07" db="EMBL/GenBank/DDBJ databases">
        <title>Genomic analysis of Rhodococcus opacus VOC-14 with glycol ethers degradation activity.</title>
        <authorList>
            <person name="Narkevich D.A."/>
            <person name="Hlushen A.M."/>
            <person name="Akhremchuk A.E."/>
            <person name="Sikolenko M.A."/>
            <person name="Valentovich L.N."/>
        </authorList>
    </citation>
    <scope>NUCLEOTIDE SEQUENCE</scope>
    <source>
        <strain evidence="9">VOC-14</strain>
    </source>
</reference>
<organism evidence="9 11">
    <name type="scientific">Rhodococcus opacus</name>
    <name type="common">Nocardia opaca</name>
    <dbReference type="NCBI Taxonomy" id="37919"/>
    <lineage>
        <taxon>Bacteria</taxon>
        <taxon>Bacillati</taxon>
        <taxon>Actinomycetota</taxon>
        <taxon>Actinomycetes</taxon>
        <taxon>Mycobacteriales</taxon>
        <taxon>Nocardiaceae</taxon>
        <taxon>Rhodococcus</taxon>
    </lineage>
</organism>
<gene>
    <name evidence="8" type="ORF">O4328_02505</name>
    <name evidence="9" type="ORF">Q5707_12280</name>
</gene>
<evidence type="ECO:0000256" key="4">
    <source>
        <dbReference type="ARBA" id="ARBA00023172"/>
    </source>
</evidence>
<reference evidence="8" key="1">
    <citation type="submission" date="2022-12" db="EMBL/GenBank/DDBJ databases">
        <authorList>
            <person name="Krivoruchko A.V."/>
            <person name="Elkin A."/>
        </authorList>
    </citation>
    <scope>NUCLEOTIDE SEQUENCE</scope>
    <source>
        <strain evidence="8">IEGM 249</strain>
    </source>
</reference>
<dbReference type="Pfam" id="PF07282">
    <property type="entry name" value="Cas12f1-like_TNB"/>
    <property type="match status" value="1"/>
</dbReference>
<dbReference type="RefSeq" id="WP_231137915.1">
    <property type="nucleotide sequence ID" value="NZ_CP009111.1"/>
</dbReference>
<feature type="domain" description="Cas12f1-like TNB" evidence="7">
    <location>
        <begin position="293"/>
        <end position="356"/>
    </location>
</feature>
<keyword evidence="10" id="KW-1185">Reference proteome</keyword>
<keyword evidence="4" id="KW-0233">DNA recombination</keyword>
<name>A0AAX3YN70_RHOOP</name>
<dbReference type="GO" id="GO:0003677">
    <property type="term" value="F:DNA binding"/>
    <property type="evidence" value="ECO:0007669"/>
    <property type="project" value="UniProtKB-KW"/>
</dbReference>
<proteinExistence type="inferred from homology"/>
<dbReference type="GO" id="GO:0006310">
    <property type="term" value="P:DNA recombination"/>
    <property type="evidence" value="ECO:0007669"/>
    <property type="project" value="UniProtKB-KW"/>
</dbReference>
<dbReference type="Pfam" id="PF01385">
    <property type="entry name" value="OrfB_IS605"/>
    <property type="match status" value="1"/>
</dbReference>
<dbReference type="Proteomes" id="UP001231166">
    <property type="component" value="Chromosome"/>
</dbReference>
<feature type="region of interest" description="Disordered" evidence="5">
    <location>
        <begin position="404"/>
        <end position="429"/>
    </location>
</feature>
<evidence type="ECO:0000256" key="2">
    <source>
        <dbReference type="ARBA" id="ARBA00022578"/>
    </source>
</evidence>
<dbReference type="AlphaFoldDB" id="A0AAX3YN70"/>
<keyword evidence="2" id="KW-0815">Transposition</keyword>
<evidence type="ECO:0000256" key="3">
    <source>
        <dbReference type="ARBA" id="ARBA00023125"/>
    </source>
</evidence>
<comment type="similarity">
    <text evidence="1">In the C-terminal section; belongs to the transposase 35 family.</text>
</comment>
<dbReference type="NCBIfam" id="NF040570">
    <property type="entry name" value="guided_TnpB"/>
    <property type="match status" value="1"/>
</dbReference>
<keyword evidence="3" id="KW-0238">DNA-binding</keyword>
<dbReference type="EMBL" id="CP130953">
    <property type="protein sequence ID" value="WLF50942.1"/>
    <property type="molecule type" value="Genomic_DNA"/>
</dbReference>
<evidence type="ECO:0000259" key="6">
    <source>
        <dbReference type="Pfam" id="PF01385"/>
    </source>
</evidence>
<dbReference type="GO" id="GO:0032196">
    <property type="term" value="P:transposition"/>
    <property type="evidence" value="ECO:0007669"/>
    <property type="project" value="UniProtKB-KW"/>
</dbReference>
<evidence type="ECO:0000313" key="10">
    <source>
        <dbReference type="Proteomes" id="UP001066327"/>
    </source>
</evidence>
<feature type="compositionally biased region" description="Gly residues" evidence="5">
    <location>
        <begin position="419"/>
        <end position="429"/>
    </location>
</feature>
<dbReference type="Proteomes" id="UP001066327">
    <property type="component" value="Unassembled WGS sequence"/>
</dbReference>
<dbReference type="InterPro" id="IPR001959">
    <property type="entry name" value="Transposase"/>
</dbReference>
<evidence type="ECO:0000256" key="5">
    <source>
        <dbReference type="SAM" id="MobiDB-lite"/>
    </source>
</evidence>
<evidence type="ECO:0000256" key="1">
    <source>
        <dbReference type="ARBA" id="ARBA00008761"/>
    </source>
</evidence>
<feature type="domain" description="Probable transposase IS891/IS1136/IS1341" evidence="6">
    <location>
        <begin position="165"/>
        <end position="271"/>
    </location>
</feature>
<dbReference type="EMBL" id="JAPWIS010000001">
    <property type="protein sequence ID" value="MCZ4582566.1"/>
    <property type="molecule type" value="Genomic_DNA"/>
</dbReference>
<sequence>MEEIVRYSYRLRPGVVAERALESEWHRCRYLWNEAVRQQKSGLKPTFARLGKLLTDARSHNAWLREGAQVPQQQILRTYAQSLEYSFAQKGRGRPKFKPRRKTLPSLEYSSRGFSCRDGRLRLAKGIVIPVVWSRELPGEPTSVRVHRDSLGHWYASFVVRREVVAAPTVDEGSSIGIDWGVSVTATTTHPEFDLPYLGHRKRCAAELGKAQRKMARRHSGRRGPQSKGYQRARKEAATLRKKAARQARHDGRAWVKGVVDNHYLIAVEDFTPKFLAKSTMARKSADAAIGALKRELIERAVRAGRKVVLVAPAYTTMTCSSCFARAKQRLGLAERTFLCRECGFTDYRDRNAARVVLAVAERGHTRVDDVSHAHSPLGRMCVQSEREILRLSGGAVNRVLPLPSQEQQTPRRANWQRGDGGCTGRSTP</sequence>
<protein>
    <submittedName>
        <fullName evidence="9">Transposase</fullName>
    </submittedName>
</protein>
<evidence type="ECO:0000313" key="9">
    <source>
        <dbReference type="EMBL" id="WLF50942.1"/>
    </source>
</evidence>
<accession>A0AAX3YN70</accession>
<evidence type="ECO:0000313" key="11">
    <source>
        <dbReference type="Proteomes" id="UP001231166"/>
    </source>
</evidence>
<evidence type="ECO:0000259" key="7">
    <source>
        <dbReference type="Pfam" id="PF07282"/>
    </source>
</evidence>
<dbReference type="InterPro" id="IPR010095">
    <property type="entry name" value="Cas12f1-like_TNB"/>
</dbReference>